<name>A0ACB9YCL5_PLABR</name>
<proteinExistence type="predicted"/>
<comment type="caution">
    <text evidence="1">The sequence shown here is derived from an EMBL/GenBank/DDBJ whole genome shotgun (WGS) entry which is preliminary data.</text>
</comment>
<dbReference type="Proteomes" id="UP001056978">
    <property type="component" value="Chromosome 8"/>
</dbReference>
<keyword evidence="2" id="KW-1185">Reference proteome</keyword>
<sequence length="117" mass="14135">MKFNKFLFLIQQKMYGDSGHQKRENKENNDEVSSINTEELEFKESSEELYKYIKKKLVVKLFILILMEVLKECKKEEYIENRKSYFDHYINECKTDENSAKIPEITKKIKRTNNIVL</sequence>
<accession>A0ACB9YCL5</accession>
<gene>
    <name evidence="1" type="ORF">MKS88_002615</name>
</gene>
<evidence type="ECO:0000313" key="2">
    <source>
        <dbReference type="Proteomes" id="UP001056978"/>
    </source>
</evidence>
<dbReference type="EMBL" id="CM043776">
    <property type="protein sequence ID" value="KAI4839099.1"/>
    <property type="molecule type" value="Genomic_DNA"/>
</dbReference>
<organism evidence="1 2">
    <name type="scientific">Plasmodium brasilianum</name>
    <dbReference type="NCBI Taxonomy" id="5824"/>
    <lineage>
        <taxon>Eukaryota</taxon>
        <taxon>Sar</taxon>
        <taxon>Alveolata</taxon>
        <taxon>Apicomplexa</taxon>
        <taxon>Aconoidasida</taxon>
        <taxon>Haemosporida</taxon>
        <taxon>Plasmodiidae</taxon>
        <taxon>Plasmodium</taxon>
        <taxon>Plasmodium (Plasmodium)</taxon>
    </lineage>
</organism>
<protein>
    <submittedName>
        <fullName evidence="1">Uncharacterized protein</fullName>
    </submittedName>
</protein>
<reference evidence="1" key="1">
    <citation type="submission" date="2022-06" db="EMBL/GenBank/DDBJ databases">
        <title>The First Complete Genome of the Simian Malaria Parasite Plasmodium brasilianum.</title>
        <authorList>
            <person name="Bajic M."/>
            <person name="Ravishankar S."/>
        </authorList>
    </citation>
    <scope>NUCLEOTIDE SEQUENCE</scope>
    <source>
        <strain evidence="1">Bolivian I</strain>
    </source>
</reference>
<evidence type="ECO:0000313" key="1">
    <source>
        <dbReference type="EMBL" id="KAI4839099.1"/>
    </source>
</evidence>